<dbReference type="Gene3D" id="2.120.10.30">
    <property type="entry name" value="TolB, C-terminal domain"/>
    <property type="match status" value="1"/>
</dbReference>
<evidence type="ECO:0000256" key="1">
    <source>
        <dbReference type="ARBA" id="ARBA00022801"/>
    </source>
</evidence>
<dbReference type="GO" id="GO:0016787">
    <property type="term" value="F:hydrolase activity"/>
    <property type="evidence" value="ECO:0007669"/>
    <property type="project" value="UniProtKB-KW"/>
</dbReference>
<dbReference type="AlphaFoldDB" id="A0A1N7SPI1"/>
<sequence>MMPYPVPGDFRVPYDDLHVVARNLVRPECVLAFDDGSLIAAHGSGGYSLVSSTGDVTHYVERTGGDRRYVPNGIALAPDGRVLFADLGSRYGGIFSIDRQGGLATVVDAIDGVALPPSNFVMVDEHDLLWLTVSTRNVPRSRSWNHKVRDGFIAVIGRNDSRILADDLGYTNEIAFTADRRWVYVNETYAQRISRFPLNGTADQPQLGPRETVAQLYGADLPDGLAFDSHGGLWVTCIASNKVLLVRPDGDVQTVVDDGDPVHIERITKGVRDGTLEHADMQTPGNSRLGNVSSIAFGGPDMCTAYLGCLLDDCIRSFRSPVPGLPLPHRNRRIR</sequence>
<dbReference type="InterPro" id="IPR013658">
    <property type="entry name" value="SGL"/>
</dbReference>
<protein>
    <submittedName>
        <fullName evidence="3">Gluconolactonase</fullName>
    </submittedName>
</protein>
<dbReference type="PANTHER" id="PTHR47572">
    <property type="entry name" value="LIPOPROTEIN-RELATED"/>
    <property type="match status" value="1"/>
</dbReference>
<evidence type="ECO:0000313" key="4">
    <source>
        <dbReference type="Proteomes" id="UP000195569"/>
    </source>
</evidence>
<name>A0A1N7SPI1_9BURK</name>
<reference evidence="3" key="1">
    <citation type="submission" date="2016-12" db="EMBL/GenBank/DDBJ databases">
        <authorList>
            <person name="Moulin L."/>
        </authorList>
    </citation>
    <scope>NUCLEOTIDE SEQUENCE [LARGE SCALE GENOMIC DNA]</scope>
    <source>
        <strain evidence="3">STM 7183</strain>
    </source>
</reference>
<keyword evidence="4" id="KW-1185">Reference proteome</keyword>
<dbReference type="RefSeq" id="WP_087738384.1">
    <property type="nucleotide sequence ID" value="NZ_CYGY02000068.1"/>
</dbReference>
<keyword evidence="1" id="KW-0378">Hydrolase</keyword>
<accession>A0A1N7SPI1</accession>
<dbReference type="InterPro" id="IPR051262">
    <property type="entry name" value="SMP-30/CGR1_Lactonase"/>
</dbReference>
<evidence type="ECO:0000313" key="3">
    <source>
        <dbReference type="EMBL" id="SIT49349.1"/>
    </source>
</evidence>
<feature type="domain" description="SMP-30/Gluconolactonase/LRE-like region" evidence="2">
    <location>
        <begin position="103"/>
        <end position="256"/>
    </location>
</feature>
<dbReference type="OrthoDB" id="9031811at2"/>
<evidence type="ECO:0000259" key="2">
    <source>
        <dbReference type="Pfam" id="PF08450"/>
    </source>
</evidence>
<dbReference type="InterPro" id="IPR011042">
    <property type="entry name" value="6-blade_b-propeller_TolB-like"/>
</dbReference>
<comment type="caution">
    <text evidence="3">The sequence shown here is derived from an EMBL/GenBank/DDBJ whole genome shotgun (WGS) entry which is preliminary data.</text>
</comment>
<proteinExistence type="predicted"/>
<dbReference type="SUPFAM" id="SSF63829">
    <property type="entry name" value="Calcium-dependent phosphotriesterase"/>
    <property type="match status" value="1"/>
</dbReference>
<dbReference type="PANTHER" id="PTHR47572:SF4">
    <property type="entry name" value="LACTONASE DRP35"/>
    <property type="match status" value="1"/>
</dbReference>
<dbReference type="Pfam" id="PF08450">
    <property type="entry name" value="SGL"/>
    <property type="match status" value="1"/>
</dbReference>
<organism evidence="3 4">
    <name type="scientific">Paraburkholderia piptadeniae</name>
    <dbReference type="NCBI Taxonomy" id="1701573"/>
    <lineage>
        <taxon>Bacteria</taxon>
        <taxon>Pseudomonadati</taxon>
        <taxon>Pseudomonadota</taxon>
        <taxon>Betaproteobacteria</taxon>
        <taxon>Burkholderiales</taxon>
        <taxon>Burkholderiaceae</taxon>
        <taxon>Paraburkholderia</taxon>
    </lineage>
</organism>
<gene>
    <name evidence="3" type="ORF">BN2476_680089</name>
</gene>
<dbReference type="EMBL" id="CYGY02000068">
    <property type="protein sequence ID" value="SIT49349.1"/>
    <property type="molecule type" value="Genomic_DNA"/>
</dbReference>
<dbReference type="Proteomes" id="UP000195569">
    <property type="component" value="Unassembled WGS sequence"/>
</dbReference>